<comment type="caution">
    <text evidence="3">The sequence shown here is derived from an EMBL/GenBank/DDBJ whole genome shotgun (WGS) entry which is preliminary data.</text>
</comment>
<dbReference type="PANTHER" id="PTHR11280">
    <property type="entry name" value="GLUCOSAMINE-6-PHOSPHATE ISOMERASE"/>
    <property type="match status" value="1"/>
</dbReference>
<protein>
    <submittedName>
        <fullName evidence="3">6-phosphogluconolactonase</fullName>
        <ecNumber evidence="3">3.1.1.31</ecNumber>
    </submittedName>
</protein>
<gene>
    <name evidence="3" type="ORF">L6773_16320</name>
</gene>
<keyword evidence="4" id="KW-1185">Reference proteome</keyword>
<dbReference type="Pfam" id="PF01182">
    <property type="entry name" value="Glucosamine_iso"/>
    <property type="match status" value="1"/>
</dbReference>
<feature type="domain" description="Glucosamine/galactosamine-6-phosphate isomerase" evidence="2">
    <location>
        <begin position="17"/>
        <end position="221"/>
    </location>
</feature>
<dbReference type="EMBL" id="JAKLWS010000026">
    <property type="protein sequence ID" value="MCG2590143.1"/>
    <property type="molecule type" value="Genomic_DNA"/>
</dbReference>
<dbReference type="Gene3D" id="3.40.50.1360">
    <property type="match status" value="1"/>
</dbReference>
<dbReference type="GO" id="GO:0017057">
    <property type="term" value="F:6-phosphogluconolactonase activity"/>
    <property type="evidence" value="ECO:0007669"/>
    <property type="project" value="UniProtKB-EC"/>
</dbReference>
<dbReference type="EC" id="3.1.1.31" evidence="3"/>
<reference evidence="3" key="1">
    <citation type="submission" date="2022-01" db="EMBL/GenBank/DDBJ databases">
        <authorList>
            <person name="Wang Y."/>
        </authorList>
    </citation>
    <scope>NUCLEOTIDE SEQUENCE</scope>
    <source>
        <strain evidence="3">WB101</strain>
    </source>
</reference>
<dbReference type="InterPro" id="IPR006148">
    <property type="entry name" value="Glc/Gal-6P_isomerase"/>
</dbReference>
<evidence type="ECO:0000256" key="1">
    <source>
        <dbReference type="ARBA" id="ARBA00022801"/>
    </source>
</evidence>
<sequence>MNVRYFKNYEELSRYGADLLKSSLHGLGEPVLCAASGHSPSLLYHYFVESIRGDEDYVQKLKILALDEWLGLSKGDPNSCESYLKKFLVDPLKVEDSRFLRFDSDPKNPEAECQRMKNIVDDLLPLDLTVLGIGKNGHIGFNEPSTSLSPFCHVTELSRESMQHSMAQEMDEIPKYGITLGMSEILNSKKILLLVTGKGKKDVIRELLDGKITSKNPSTFLLLKNQTEFLIDEESLAG</sequence>
<evidence type="ECO:0000313" key="4">
    <source>
        <dbReference type="Proteomes" id="UP001165366"/>
    </source>
</evidence>
<dbReference type="InterPro" id="IPR037171">
    <property type="entry name" value="NagB/RpiA_transferase-like"/>
</dbReference>
<organism evidence="3 4">
    <name type="scientific">Rhodohalobacter sulfatireducens</name>
    <dbReference type="NCBI Taxonomy" id="2911366"/>
    <lineage>
        <taxon>Bacteria</taxon>
        <taxon>Pseudomonadati</taxon>
        <taxon>Balneolota</taxon>
        <taxon>Balneolia</taxon>
        <taxon>Balneolales</taxon>
        <taxon>Balneolaceae</taxon>
        <taxon>Rhodohalobacter</taxon>
    </lineage>
</organism>
<accession>A0ABS9KH16</accession>
<dbReference type="SUPFAM" id="SSF100950">
    <property type="entry name" value="NagB/RpiA/CoA transferase-like"/>
    <property type="match status" value="1"/>
</dbReference>
<name>A0ABS9KH16_9BACT</name>
<reference evidence="3" key="2">
    <citation type="submission" date="2024-05" db="EMBL/GenBank/DDBJ databases">
        <title>Rhodohalobacter halophilus gen. nov., sp. nov., a moderately halophilic member of the family Balneolaceae.</title>
        <authorList>
            <person name="Xia J."/>
        </authorList>
    </citation>
    <scope>NUCLEOTIDE SEQUENCE</scope>
    <source>
        <strain evidence="3">WB101</strain>
    </source>
</reference>
<dbReference type="InterPro" id="IPR004547">
    <property type="entry name" value="Glucosamine6P_isomerase"/>
</dbReference>
<dbReference type="RefSeq" id="WP_237855500.1">
    <property type="nucleotide sequence ID" value="NZ_JAKLWS010000026.1"/>
</dbReference>
<dbReference type="PANTHER" id="PTHR11280:SF5">
    <property type="entry name" value="GLUCOSAMINE-6-PHOSPHATE ISOMERASE"/>
    <property type="match status" value="1"/>
</dbReference>
<proteinExistence type="predicted"/>
<dbReference type="Proteomes" id="UP001165366">
    <property type="component" value="Unassembled WGS sequence"/>
</dbReference>
<evidence type="ECO:0000313" key="3">
    <source>
        <dbReference type="EMBL" id="MCG2590143.1"/>
    </source>
</evidence>
<keyword evidence="1 3" id="KW-0378">Hydrolase</keyword>
<evidence type="ECO:0000259" key="2">
    <source>
        <dbReference type="Pfam" id="PF01182"/>
    </source>
</evidence>